<dbReference type="AGR" id="WB:WBGene00194866"/>
<feature type="chain" id="PRO_5003018959" evidence="2">
    <location>
        <begin position="26"/>
        <end position="87"/>
    </location>
</feature>
<feature type="region of interest" description="Disordered" evidence="1">
    <location>
        <begin position="31"/>
        <end position="59"/>
    </location>
</feature>
<feature type="compositionally biased region" description="Low complexity" evidence="1">
    <location>
        <begin position="37"/>
        <end position="58"/>
    </location>
</feature>
<dbReference type="HOGENOM" id="CLU_2485362_0_0_1"/>
<evidence type="ECO:0000256" key="2">
    <source>
        <dbReference type="SAM" id="SignalP"/>
    </source>
</evidence>
<reference evidence="3 4" key="1">
    <citation type="journal article" date="1998" name="Science">
        <title>Genome sequence of the nematode C. elegans: a platform for investigating biology.</title>
        <authorList>
            <consortium name="The C. elegans sequencing consortium"/>
            <person name="Sulson J.E."/>
            <person name="Waterston R."/>
        </authorList>
    </citation>
    <scope>NUCLEOTIDE SEQUENCE [LARGE SCALE GENOMIC DNA]</scope>
    <source>
        <strain evidence="3 4">Bristol N2</strain>
    </source>
</reference>
<dbReference type="InParanoid" id="D0Z5N0"/>
<keyword evidence="2" id="KW-0732">Signal</keyword>
<keyword evidence="4" id="KW-1185">Reference proteome</keyword>
<protein>
    <submittedName>
        <fullName evidence="3">MS Related Protein</fullName>
    </submittedName>
</protein>
<dbReference type="CTD" id="13191428"/>
<organism evidence="3 4">
    <name type="scientific">Caenorhabditis elegans</name>
    <dbReference type="NCBI Taxonomy" id="6239"/>
    <lineage>
        <taxon>Eukaryota</taxon>
        <taxon>Metazoa</taxon>
        <taxon>Ecdysozoa</taxon>
        <taxon>Nematoda</taxon>
        <taxon>Chromadorea</taxon>
        <taxon>Rhabditida</taxon>
        <taxon>Rhabditina</taxon>
        <taxon>Rhabditomorpha</taxon>
        <taxon>Rhabditoidea</taxon>
        <taxon>Rhabditidae</taxon>
        <taxon>Peloderinae</taxon>
        <taxon>Caenorhabditis</taxon>
    </lineage>
</organism>
<evidence type="ECO:0000313" key="4">
    <source>
        <dbReference type="Proteomes" id="UP000001940"/>
    </source>
</evidence>
<dbReference type="AlphaFoldDB" id="D0Z5N0"/>
<evidence type="ECO:0000256" key="1">
    <source>
        <dbReference type="SAM" id="MobiDB-lite"/>
    </source>
</evidence>
<gene>
    <name evidence="3" type="ORF">CELE_Y41C4A.22</name>
    <name evidence="3 5" type="ORF">Y41C4A.22</name>
</gene>
<dbReference type="Proteomes" id="UP000001940">
    <property type="component" value="Chromosome III"/>
</dbReference>
<accession>D0Z5N0</accession>
<sequence>MCFCFKKLIFLQIFVLIVLIGSSHEQGFGGPIDAKSTKSQTTTAQTTVPPPETTAASEVHATTSDTNRISILISLFSLSIIQLFPFL</sequence>
<dbReference type="SMR" id="D0Z5N0"/>
<dbReference type="WormBase" id="Y41C4A.22">
    <property type="protein sequence ID" value="CE44345"/>
    <property type="gene ID" value="WBGene00194866"/>
</dbReference>
<feature type="signal peptide" evidence="2">
    <location>
        <begin position="1"/>
        <end position="25"/>
    </location>
</feature>
<dbReference type="KEGG" id="cel:CELE_Y41C4A.22"/>
<dbReference type="OMA" id="CFCFKKL"/>
<evidence type="ECO:0000313" key="3">
    <source>
        <dbReference type="EMBL" id="CBI63239.1"/>
    </source>
</evidence>
<dbReference type="Bgee" id="WBGene00194866">
    <property type="expression patterns" value="Expressed in larva and 3 other cell types or tissues"/>
</dbReference>
<dbReference type="PaxDb" id="6239-Y41C4A.22"/>
<dbReference type="EMBL" id="BX284603">
    <property type="protein sequence ID" value="CBI63239.1"/>
    <property type="molecule type" value="Genomic_DNA"/>
</dbReference>
<evidence type="ECO:0000313" key="5">
    <source>
        <dbReference type="WormBase" id="Y41C4A.22"/>
    </source>
</evidence>
<name>D0Z5N0_CAEEL</name>
<dbReference type="GeneID" id="13191428"/>
<proteinExistence type="predicted"/>
<dbReference type="RefSeq" id="NP_001255137.1">
    <property type="nucleotide sequence ID" value="NM_001268208.1"/>
</dbReference>